<evidence type="ECO:0000256" key="4">
    <source>
        <dbReference type="ARBA" id="ARBA00023134"/>
    </source>
</evidence>
<keyword evidence="7" id="KW-1185">Reference proteome</keyword>
<dbReference type="SUPFAM" id="SSF54980">
    <property type="entry name" value="EF-G C-terminal domain-like"/>
    <property type="match status" value="1"/>
</dbReference>
<accession>A0AA38M115</accession>
<dbReference type="InterPro" id="IPR000640">
    <property type="entry name" value="EFG_V-like"/>
</dbReference>
<dbReference type="Pfam" id="PF03764">
    <property type="entry name" value="EFG_IV"/>
    <property type="match status" value="1"/>
</dbReference>
<organism evidence="6 7">
    <name type="scientific">Zophobas morio</name>
    <dbReference type="NCBI Taxonomy" id="2755281"/>
    <lineage>
        <taxon>Eukaryota</taxon>
        <taxon>Metazoa</taxon>
        <taxon>Ecdysozoa</taxon>
        <taxon>Arthropoda</taxon>
        <taxon>Hexapoda</taxon>
        <taxon>Insecta</taxon>
        <taxon>Pterygota</taxon>
        <taxon>Neoptera</taxon>
        <taxon>Endopterygota</taxon>
        <taxon>Coleoptera</taxon>
        <taxon>Polyphaga</taxon>
        <taxon>Cucujiformia</taxon>
        <taxon>Tenebrionidae</taxon>
        <taxon>Zophobas</taxon>
    </lineage>
</organism>
<keyword evidence="2" id="KW-0648">Protein biosynthesis</keyword>
<dbReference type="PANTHER" id="PTHR43261">
    <property type="entry name" value="TRANSLATION ELONGATION FACTOR G-RELATED"/>
    <property type="match status" value="1"/>
</dbReference>
<dbReference type="Proteomes" id="UP001168821">
    <property type="component" value="Unassembled WGS sequence"/>
</dbReference>
<evidence type="ECO:0000313" key="6">
    <source>
        <dbReference type="EMBL" id="KAJ3625353.1"/>
    </source>
</evidence>
<dbReference type="InterPro" id="IPR035647">
    <property type="entry name" value="EFG_III/V"/>
</dbReference>
<dbReference type="Pfam" id="PF00679">
    <property type="entry name" value="EFG_C"/>
    <property type="match status" value="1"/>
</dbReference>
<dbReference type="PANTHER" id="PTHR43261:SF1">
    <property type="entry name" value="RIBOSOME-RELEASING FACTOR 2, MITOCHONDRIAL"/>
    <property type="match status" value="1"/>
</dbReference>
<dbReference type="FunFam" id="3.30.70.240:FF:000001">
    <property type="entry name" value="Elongation factor G"/>
    <property type="match status" value="1"/>
</dbReference>
<feature type="domain" description="Elongation factor EFG" evidence="5">
    <location>
        <begin position="41"/>
        <end position="128"/>
    </location>
</feature>
<dbReference type="Gene3D" id="3.30.70.240">
    <property type="match status" value="1"/>
</dbReference>
<protein>
    <recommendedName>
        <fullName evidence="5">Elongation factor EFG domain-containing protein</fullName>
    </recommendedName>
</protein>
<keyword evidence="3" id="KW-0496">Mitochondrion</keyword>
<reference evidence="6" key="1">
    <citation type="journal article" date="2023" name="G3 (Bethesda)">
        <title>Whole genome assemblies of Zophobas morio and Tenebrio molitor.</title>
        <authorList>
            <person name="Kaur S."/>
            <person name="Stinson S.A."/>
            <person name="diCenzo G.C."/>
        </authorList>
    </citation>
    <scope>NUCLEOTIDE SEQUENCE</scope>
    <source>
        <strain evidence="6">QUZm001</strain>
    </source>
</reference>
<evidence type="ECO:0000256" key="2">
    <source>
        <dbReference type="ARBA" id="ARBA00022917"/>
    </source>
</evidence>
<proteinExistence type="predicted"/>
<dbReference type="GO" id="GO:0032790">
    <property type="term" value="P:ribosome disassembly"/>
    <property type="evidence" value="ECO:0007669"/>
    <property type="project" value="TreeGrafter"/>
</dbReference>
<gene>
    <name evidence="6" type="ORF">Zmor_004307</name>
</gene>
<evidence type="ECO:0000313" key="7">
    <source>
        <dbReference type="Proteomes" id="UP001168821"/>
    </source>
</evidence>
<dbReference type="InterPro" id="IPR005517">
    <property type="entry name" value="Transl_elong_EFG/EF2_IV"/>
</dbReference>
<dbReference type="InterPro" id="IPR014721">
    <property type="entry name" value="Ribsml_uS5_D2-typ_fold_subgr"/>
</dbReference>
<dbReference type="GO" id="GO:0006412">
    <property type="term" value="P:translation"/>
    <property type="evidence" value="ECO:0007669"/>
    <property type="project" value="UniProtKB-KW"/>
</dbReference>
<evidence type="ECO:0000259" key="5">
    <source>
        <dbReference type="SMART" id="SM00838"/>
    </source>
</evidence>
<name>A0AA38M115_9CUCU</name>
<dbReference type="SUPFAM" id="SSF54211">
    <property type="entry name" value="Ribosomal protein S5 domain 2-like"/>
    <property type="match status" value="1"/>
</dbReference>
<keyword evidence="4" id="KW-0342">GTP-binding</keyword>
<evidence type="ECO:0000256" key="3">
    <source>
        <dbReference type="ARBA" id="ARBA00023128"/>
    </source>
</evidence>
<evidence type="ECO:0000256" key="1">
    <source>
        <dbReference type="ARBA" id="ARBA00022741"/>
    </source>
</evidence>
<dbReference type="GO" id="GO:0005525">
    <property type="term" value="F:GTP binding"/>
    <property type="evidence" value="ECO:0007669"/>
    <property type="project" value="UniProtKB-KW"/>
</dbReference>
<sequence>MIDVKATIVDGSMHEVDSSEMAYKIAASMALKDAGKKCSPVILEPIMNVEVTVPDEYYGDVMGNISSKRGLIEGSEQRGNAQTVKAKVPLAEMFGYATDLRSFTQGRGTYTMIFSHYNEAPKSVSEEIIKKSGKAQG</sequence>
<dbReference type="CDD" id="cd03713">
    <property type="entry name" value="EFG_mtEFG_C"/>
    <property type="match status" value="1"/>
</dbReference>
<dbReference type="SMART" id="SM00838">
    <property type="entry name" value="EFG_C"/>
    <property type="match status" value="1"/>
</dbReference>
<dbReference type="InterPro" id="IPR020568">
    <property type="entry name" value="Ribosomal_Su5_D2-typ_SF"/>
</dbReference>
<dbReference type="AlphaFoldDB" id="A0AA38M115"/>
<dbReference type="Gene3D" id="3.30.230.10">
    <property type="match status" value="1"/>
</dbReference>
<keyword evidence="1" id="KW-0547">Nucleotide-binding</keyword>
<dbReference type="EMBL" id="JALNTZ010001501">
    <property type="protein sequence ID" value="KAJ3625353.1"/>
    <property type="molecule type" value="Genomic_DNA"/>
</dbReference>
<comment type="caution">
    <text evidence="6">The sequence shown here is derived from an EMBL/GenBank/DDBJ whole genome shotgun (WGS) entry which is preliminary data.</text>
</comment>
<dbReference type="InterPro" id="IPR035649">
    <property type="entry name" value="EFG_V"/>
</dbReference>